<keyword evidence="5" id="KW-0963">Cytoplasm</keyword>
<gene>
    <name evidence="18" type="ORF">OCTVUL_1B001398</name>
</gene>
<evidence type="ECO:0000256" key="15">
    <source>
        <dbReference type="RuleBase" id="RU000352"/>
    </source>
</evidence>
<protein>
    <recommendedName>
        <fullName evidence="15">Tubulin alpha chain</fullName>
    </recommendedName>
</protein>
<dbReference type="InterPro" id="IPR023123">
    <property type="entry name" value="Tubulin_C"/>
</dbReference>
<dbReference type="AlphaFoldDB" id="A0AA36B5Y4"/>
<evidence type="ECO:0000256" key="6">
    <source>
        <dbReference type="ARBA" id="ARBA00022701"/>
    </source>
</evidence>
<dbReference type="PRINTS" id="PR01161">
    <property type="entry name" value="TUBULIN"/>
</dbReference>
<dbReference type="Gene3D" id="3.30.1330.20">
    <property type="entry name" value="Tubulin/FtsZ, C-terminal domain"/>
    <property type="match status" value="1"/>
</dbReference>
<keyword evidence="7" id="KW-0479">Metal-binding</keyword>
<evidence type="ECO:0000256" key="8">
    <source>
        <dbReference type="ARBA" id="ARBA00022741"/>
    </source>
</evidence>
<keyword evidence="11 15" id="KW-0342">GTP-binding</keyword>
<accession>A0AA36B5Y4</accession>
<evidence type="ECO:0000313" key="18">
    <source>
        <dbReference type="EMBL" id="CAI9727751.1"/>
    </source>
</evidence>
<dbReference type="InterPro" id="IPR037103">
    <property type="entry name" value="Tubulin/FtsZ-like_C"/>
</dbReference>
<dbReference type="GO" id="GO:0005874">
    <property type="term" value="C:microtubule"/>
    <property type="evidence" value="ECO:0007669"/>
    <property type="project" value="UniProtKB-KW"/>
</dbReference>
<evidence type="ECO:0000256" key="13">
    <source>
        <dbReference type="ARBA" id="ARBA00034296"/>
    </source>
</evidence>
<dbReference type="SMART" id="SM00864">
    <property type="entry name" value="Tubulin"/>
    <property type="match status" value="1"/>
</dbReference>
<dbReference type="Pfam" id="PF00091">
    <property type="entry name" value="Tubulin"/>
    <property type="match status" value="1"/>
</dbReference>
<dbReference type="InterPro" id="IPR003008">
    <property type="entry name" value="Tubulin_FtsZ_GTPase"/>
</dbReference>
<reference evidence="18" key="1">
    <citation type="submission" date="2023-08" db="EMBL/GenBank/DDBJ databases">
        <authorList>
            <person name="Alioto T."/>
            <person name="Alioto T."/>
            <person name="Gomez Garrido J."/>
        </authorList>
    </citation>
    <scope>NUCLEOTIDE SEQUENCE</scope>
</reference>
<comment type="cofactor">
    <cofactor evidence="1">
        <name>Mg(2+)</name>
        <dbReference type="ChEBI" id="CHEBI:18420"/>
    </cofactor>
</comment>
<dbReference type="Pfam" id="PF03953">
    <property type="entry name" value="Tubulin_C"/>
    <property type="match status" value="1"/>
</dbReference>
<dbReference type="PRINTS" id="PR01162">
    <property type="entry name" value="ALPHATUBULIN"/>
</dbReference>
<evidence type="ECO:0000256" key="1">
    <source>
        <dbReference type="ARBA" id="ARBA00001946"/>
    </source>
</evidence>
<comment type="subunit">
    <text evidence="4 15">Dimer of alpha and beta chains. A typical microtubule is a hollow water-filled tube with an outer diameter of 25 nm and an inner diameter of 15 nM. Alpha-beta heterodimers associate head-to-tail to form protofilaments running lengthwise along the microtubule wall with the beta-tubulin subunit facing the microtubule plus end conferring a structural polarity. Microtubules usually have 13 protofilaments but different protofilament numbers can be found in some organisms and specialized cells.</text>
</comment>
<dbReference type="Proteomes" id="UP001162480">
    <property type="component" value="Chromosome 9"/>
</dbReference>
<dbReference type="GO" id="GO:0005200">
    <property type="term" value="F:structural constituent of cytoskeleton"/>
    <property type="evidence" value="ECO:0007669"/>
    <property type="project" value="InterPro"/>
</dbReference>
<dbReference type="InterPro" id="IPR000217">
    <property type="entry name" value="Tubulin"/>
</dbReference>
<dbReference type="GO" id="GO:0046872">
    <property type="term" value="F:metal ion binding"/>
    <property type="evidence" value="ECO:0007669"/>
    <property type="project" value="UniProtKB-KW"/>
</dbReference>
<dbReference type="InterPro" id="IPR017975">
    <property type="entry name" value="Tubulin_CS"/>
</dbReference>
<evidence type="ECO:0000256" key="12">
    <source>
        <dbReference type="ARBA" id="ARBA00023212"/>
    </source>
</evidence>
<dbReference type="InterPro" id="IPR036525">
    <property type="entry name" value="Tubulin/FtsZ_GTPase_sf"/>
</dbReference>
<comment type="catalytic activity">
    <reaction evidence="14">
        <text>GTP + H2O = GDP + phosphate + H(+)</text>
        <dbReference type="Rhea" id="RHEA:19669"/>
        <dbReference type="ChEBI" id="CHEBI:15377"/>
        <dbReference type="ChEBI" id="CHEBI:15378"/>
        <dbReference type="ChEBI" id="CHEBI:37565"/>
        <dbReference type="ChEBI" id="CHEBI:43474"/>
        <dbReference type="ChEBI" id="CHEBI:58189"/>
    </reaction>
    <physiologicalReaction direction="left-to-right" evidence="14">
        <dbReference type="Rhea" id="RHEA:19670"/>
    </physiologicalReaction>
</comment>
<keyword evidence="9" id="KW-0378">Hydrolase</keyword>
<evidence type="ECO:0000256" key="7">
    <source>
        <dbReference type="ARBA" id="ARBA00022723"/>
    </source>
</evidence>
<dbReference type="Gene3D" id="1.10.287.600">
    <property type="entry name" value="Helix hairpin bin"/>
    <property type="match status" value="1"/>
</dbReference>
<dbReference type="InterPro" id="IPR002452">
    <property type="entry name" value="Alpha_tubulin"/>
</dbReference>
<comment type="similarity">
    <text evidence="3 15">Belongs to the tubulin family.</text>
</comment>
<evidence type="ECO:0000256" key="14">
    <source>
        <dbReference type="ARBA" id="ARBA00049117"/>
    </source>
</evidence>
<keyword evidence="12" id="KW-0206">Cytoskeleton</keyword>
<dbReference type="GO" id="GO:0005525">
    <property type="term" value="F:GTP binding"/>
    <property type="evidence" value="ECO:0007669"/>
    <property type="project" value="UniProtKB-UniRule"/>
</dbReference>
<keyword evidence="6 15" id="KW-0493">Microtubule</keyword>
<dbReference type="PROSITE" id="PS00227">
    <property type="entry name" value="TUBULIN"/>
    <property type="match status" value="1"/>
</dbReference>
<dbReference type="SMART" id="SM00865">
    <property type="entry name" value="Tubulin_C"/>
    <property type="match status" value="1"/>
</dbReference>
<evidence type="ECO:0000256" key="3">
    <source>
        <dbReference type="ARBA" id="ARBA00009636"/>
    </source>
</evidence>
<dbReference type="GO" id="GO:0016787">
    <property type="term" value="F:hydrolase activity"/>
    <property type="evidence" value="ECO:0007669"/>
    <property type="project" value="UniProtKB-KW"/>
</dbReference>
<evidence type="ECO:0000259" key="17">
    <source>
        <dbReference type="SMART" id="SM00865"/>
    </source>
</evidence>
<dbReference type="Gene3D" id="3.40.50.1440">
    <property type="entry name" value="Tubulin/FtsZ, GTPase domain"/>
    <property type="match status" value="1"/>
</dbReference>
<evidence type="ECO:0000259" key="16">
    <source>
        <dbReference type="SMART" id="SM00864"/>
    </source>
</evidence>
<name>A0AA36B5Y4_OCTVU</name>
<dbReference type="SUPFAM" id="SSF55307">
    <property type="entry name" value="Tubulin C-terminal domain-like"/>
    <property type="match status" value="1"/>
</dbReference>
<evidence type="ECO:0000256" key="10">
    <source>
        <dbReference type="ARBA" id="ARBA00022842"/>
    </source>
</evidence>
<keyword evidence="10" id="KW-0460">Magnesium</keyword>
<dbReference type="InterPro" id="IPR018316">
    <property type="entry name" value="Tubulin/FtsZ_2-layer-sand-dom"/>
</dbReference>
<feature type="domain" description="Tubulin/FtsZ GTPase" evidence="16">
    <location>
        <begin position="61"/>
        <end position="258"/>
    </location>
</feature>
<dbReference type="GO" id="GO:0007017">
    <property type="term" value="P:microtubule-based process"/>
    <property type="evidence" value="ECO:0007669"/>
    <property type="project" value="InterPro"/>
</dbReference>
<evidence type="ECO:0000256" key="2">
    <source>
        <dbReference type="ARBA" id="ARBA00004245"/>
    </source>
</evidence>
<evidence type="ECO:0000256" key="11">
    <source>
        <dbReference type="ARBA" id="ARBA00023134"/>
    </source>
</evidence>
<proteinExistence type="inferred from homology"/>
<comment type="subcellular location">
    <subcellularLocation>
        <location evidence="2">Cytoplasm</location>
        <location evidence="2">Cytoskeleton</location>
    </subcellularLocation>
</comment>
<dbReference type="SUPFAM" id="SSF52490">
    <property type="entry name" value="Tubulin nucleotide-binding domain-like"/>
    <property type="match status" value="1"/>
</dbReference>
<comment type="function">
    <text evidence="13 15">Tubulin is the major constituent of microtubules, a cylinder consisting of laterally associated linear protofilaments composed of alpha- and beta-tubulin heterodimers. Microtubules grow by the addition of GTP-tubulin dimers to the microtubule end, where a stabilizing cap forms. Below the cap, tubulin dimers are in GDP-bound state, owing to GTPase activity of alpha-tubulin.</text>
</comment>
<dbReference type="EMBL" id="OX597822">
    <property type="protein sequence ID" value="CAI9727751.1"/>
    <property type="molecule type" value="Genomic_DNA"/>
</dbReference>
<keyword evidence="8 15" id="KW-0547">Nucleotide-binding</keyword>
<organism evidence="18 19">
    <name type="scientific">Octopus vulgaris</name>
    <name type="common">Common octopus</name>
    <dbReference type="NCBI Taxonomy" id="6645"/>
    <lineage>
        <taxon>Eukaryota</taxon>
        <taxon>Metazoa</taxon>
        <taxon>Spiralia</taxon>
        <taxon>Lophotrochozoa</taxon>
        <taxon>Mollusca</taxon>
        <taxon>Cephalopoda</taxon>
        <taxon>Coleoidea</taxon>
        <taxon>Octopodiformes</taxon>
        <taxon>Octopoda</taxon>
        <taxon>Incirrata</taxon>
        <taxon>Octopodidae</taxon>
        <taxon>Octopus</taxon>
    </lineage>
</organism>
<evidence type="ECO:0000256" key="9">
    <source>
        <dbReference type="ARBA" id="ARBA00022801"/>
    </source>
</evidence>
<evidence type="ECO:0000256" key="4">
    <source>
        <dbReference type="ARBA" id="ARBA00011747"/>
    </source>
</evidence>
<dbReference type="PANTHER" id="PTHR11588">
    <property type="entry name" value="TUBULIN"/>
    <property type="match status" value="1"/>
</dbReference>
<feature type="domain" description="Tubulin/FtsZ 2-layer sandwich" evidence="17">
    <location>
        <begin position="260"/>
        <end position="405"/>
    </location>
</feature>
<keyword evidence="19" id="KW-1185">Reference proteome</keyword>
<dbReference type="InterPro" id="IPR008280">
    <property type="entry name" value="Tub_FtsZ_C"/>
</dbReference>
<evidence type="ECO:0000256" key="5">
    <source>
        <dbReference type="ARBA" id="ARBA00022490"/>
    </source>
</evidence>
<dbReference type="CDD" id="cd02186">
    <property type="entry name" value="alpha_tubulin"/>
    <property type="match status" value="1"/>
</dbReference>
<dbReference type="FunFam" id="3.40.50.1440:FF:000011">
    <property type="entry name" value="Tubulin alpha chain"/>
    <property type="match status" value="1"/>
</dbReference>
<sequence length="464" mass="52365">MIQESHYLRFMIQGEIVSINIGQAGVQFAESCWELYCLEHGVEPDGRLKCNCFHEHKNNRLDSIFYETEKSLIVPRAMFIDLEPTVIDVVRSGKFKSLFHPNTFLSGKEDAANNFARGYYGVGREALEVAVERIEKLAEDCDQLQGFLISHSLGGGTGSGFTAILAQALSQLFPKKSKINFIVYPSPHLSTSMVEPYNSLLTTHCTMDHSDCSFLLDNEAIYKICHNKLKVSRPMYKNLNQVISHVLSSITTPLRFEGSLQVNLSAFQTNLVPYPRIHFPLATYSPLMSDVNILRSVVSIQHLTNQCFAPHNQMVNCSPQSGKYMACCLLYRGDVCPSKVNYALQNIKRSSKVHFVDWCPTGFKIGINSQPPFSVPGSDIGNSIRAVCMLSNTTAIREAWARLDYKFDLMFRKKAFVHWYISEGMTLDEFLETRENMAALEEDYKEAGADTVFVDEEEQGVAEY</sequence>
<evidence type="ECO:0000313" key="19">
    <source>
        <dbReference type="Proteomes" id="UP001162480"/>
    </source>
</evidence>